<accession>A0A4U0XKD7</accession>
<dbReference type="PANTHER" id="PTHR31836:SF28">
    <property type="entry name" value="SRCR DOMAIN-CONTAINING PROTEIN-RELATED"/>
    <property type="match status" value="1"/>
</dbReference>
<dbReference type="STRING" id="329884.A0A4U0XKD7"/>
<evidence type="ECO:0000256" key="2">
    <source>
        <dbReference type="SAM" id="MobiDB-lite"/>
    </source>
</evidence>
<dbReference type="OrthoDB" id="623670at2759"/>
<feature type="region of interest" description="Disordered" evidence="2">
    <location>
        <begin position="76"/>
        <end position="111"/>
    </location>
</feature>
<organism evidence="4 5">
    <name type="scientific">Friedmanniomyces simplex</name>
    <dbReference type="NCBI Taxonomy" id="329884"/>
    <lineage>
        <taxon>Eukaryota</taxon>
        <taxon>Fungi</taxon>
        <taxon>Dikarya</taxon>
        <taxon>Ascomycota</taxon>
        <taxon>Pezizomycotina</taxon>
        <taxon>Dothideomycetes</taxon>
        <taxon>Dothideomycetidae</taxon>
        <taxon>Mycosphaerellales</taxon>
        <taxon>Teratosphaeriaceae</taxon>
        <taxon>Friedmanniomyces</taxon>
    </lineage>
</organism>
<dbReference type="PANTHER" id="PTHR31836">
    <property type="match status" value="1"/>
</dbReference>
<name>A0A4U0XKD7_9PEZI</name>
<reference evidence="4 5" key="1">
    <citation type="submission" date="2017-03" db="EMBL/GenBank/DDBJ databases">
        <title>Genomes of endolithic fungi from Antarctica.</title>
        <authorList>
            <person name="Coleine C."/>
            <person name="Masonjones S."/>
            <person name="Stajich J.E."/>
        </authorList>
    </citation>
    <scope>NUCLEOTIDE SEQUENCE [LARGE SCALE GENOMIC DNA]</scope>
    <source>
        <strain evidence="4 5">CCFEE 5184</strain>
    </source>
</reference>
<feature type="chain" id="PRO_5020752763" description="RlpA-like protein double-psi beta-barrel domain-containing protein" evidence="3">
    <location>
        <begin position="19"/>
        <end position="282"/>
    </location>
</feature>
<dbReference type="AlphaFoldDB" id="A0A4U0XKD7"/>
<feature type="signal peptide" evidence="3">
    <location>
        <begin position="1"/>
        <end position="18"/>
    </location>
</feature>
<dbReference type="Proteomes" id="UP000309340">
    <property type="component" value="Unassembled WGS sequence"/>
</dbReference>
<dbReference type="InterPro" id="IPR036908">
    <property type="entry name" value="RlpA-like_sf"/>
</dbReference>
<evidence type="ECO:0008006" key="6">
    <source>
        <dbReference type="Google" id="ProtNLM"/>
    </source>
</evidence>
<keyword evidence="1 3" id="KW-0732">Signal</keyword>
<dbReference type="EMBL" id="NAJQ01000181">
    <property type="protein sequence ID" value="TKA75843.1"/>
    <property type="molecule type" value="Genomic_DNA"/>
</dbReference>
<evidence type="ECO:0000256" key="1">
    <source>
        <dbReference type="ARBA" id="ARBA00022729"/>
    </source>
</evidence>
<comment type="caution">
    <text evidence="4">The sequence shown here is derived from an EMBL/GenBank/DDBJ whole genome shotgun (WGS) entry which is preliminary data.</text>
</comment>
<protein>
    <recommendedName>
        <fullName evidence="6">RlpA-like protein double-psi beta-barrel domain-containing protein</fullName>
    </recommendedName>
</protein>
<evidence type="ECO:0000256" key="3">
    <source>
        <dbReference type="SAM" id="SignalP"/>
    </source>
</evidence>
<dbReference type="SUPFAM" id="SSF50685">
    <property type="entry name" value="Barwin-like endoglucanases"/>
    <property type="match status" value="1"/>
</dbReference>
<dbReference type="InterPro" id="IPR051477">
    <property type="entry name" value="Expansin_CellWall"/>
</dbReference>
<dbReference type="Gene3D" id="2.40.40.10">
    <property type="entry name" value="RlpA-like domain"/>
    <property type="match status" value="1"/>
</dbReference>
<keyword evidence="5" id="KW-1185">Reference proteome</keyword>
<sequence length="282" mass="28564">MYSKNILAAGAFLSVVAAVPMVKRDIVWVTQTDEAVVTVPVTTTVWVNPGESVPTSSAATTTSLSHFGHHHSHITSTVQSTVTVSAPASSESSVESSAPAPSSSEALSTSSTSVYVAPTTSSSTSVYVAPTTSSTSIYVAPTPSTSATPTTLSTYVAPAQTSTSTSSAAAASASPSGTTYTGDITHYDVGMGSCGWTNSDSEAVVAIPHGMMANGANPNNNPLCGQYITISYAGAQTQAKIVDTCGGCDGSSIDLSPTLFTTVAPSGNGRVHDVEWWFDGSS</sequence>
<proteinExistence type="predicted"/>
<evidence type="ECO:0000313" key="4">
    <source>
        <dbReference type="EMBL" id="TKA75843.1"/>
    </source>
</evidence>
<gene>
    <name evidence="4" type="ORF">B0A55_04386</name>
</gene>
<dbReference type="CDD" id="cd22191">
    <property type="entry name" value="DPBB_RlpA_EXP_N-like"/>
    <property type="match status" value="1"/>
</dbReference>
<evidence type="ECO:0000313" key="5">
    <source>
        <dbReference type="Proteomes" id="UP000309340"/>
    </source>
</evidence>